<organism evidence="1 2">
    <name type="scientific">Pseudonocardia kunmingensis</name>
    <dbReference type="NCBI Taxonomy" id="630975"/>
    <lineage>
        <taxon>Bacteria</taxon>
        <taxon>Bacillati</taxon>
        <taxon>Actinomycetota</taxon>
        <taxon>Actinomycetes</taxon>
        <taxon>Pseudonocardiales</taxon>
        <taxon>Pseudonocardiaceae</taxon>
        <taxon>Pseudonocardia</taxon>
    </lineage>
</organism>
<name>A0A543CXU6_9PSEU</name>
<dbReference type="Proteomes" id="UP000315677">
    <property type="component" value="Unassembled WGS sequence"/>
</dbReference>
<dbReference type="OrthoDB" id="3699207at2"/>
<keyword evidence="2" id="KW-1185">Reference proteome</keyword>
<proteinExistence type="predicted"/>
<reference evidence="1 2" key="1">
    <citation type="submission" date="2019-06" db="EMBL/GenBank/DDBJ databases">
        <title>Sequencing the genomes of 1000 actinobacteria strains.</title>
        <authorList>
            <person name="Klenk H.-P."/>
        </authorList>
    </citation>
    <scope>NUCLEOTIDE SEQUENCE [LARGE SCALE GENOMIC DNA]</scope>
    <source>
        <strain evidence="1 2">DSM 45301</strain>
    </source>
</reference>
<dbReference type="EMBL" id="VFPA01000009">
    <property type="protein sequence ID" value="TQM01688.1"/>
    <property type="molecule type" value="Genomic_DNA"/>
</dbReference>
<evidence type="ECO:0000313" key="1">
    <source>
        <dbReference type="EMBL" id="TQM01688.1"/>
    </source>
</evidence>
<accession>A0A543CXU6</accession>
<evidence type="ECO:0000313" key="2">
    <source>
        <dbReference type="Proteomes" id="UP000315677"/>
    </source>
</evidence>
<dbReference type="AlphaFoldDB" id="A0A543CXU6"/>
<comment type="caution">
    <text evidence="1">The sequence shown here is derived from an EMBL/GenBank/DDBJ whole genome shotgun (WGS) entry which is preliminary data.</text>
</comment>
<gene>
    <name evidence="1" type="ORF">FB558_8589</name>
</gene>
<sequence>MLTIPDTIQLDFTERVAAYATARGLPPYEGPRLDHTAMRAREKLVRFHGPTGDVAHEFVWPGRTVIEVPGWIWPFERPEDCAELDSTIWFDVAGHLVPDKADLDAPDGVVLLCAGCGLDCT</sequence>
<dbReference type="RefSeq" id="WP_142065339.1">
    <property type="nucleotide sequence ID" value="NZ_VFPA01000009.1"/>
</dbReference>
<protein>
    <submittedName>
        <fullName evidence="1">Uncharacterized protein</fullName>
    </submittedName>
</protein>